<protein>
    <recommendedName>
        <fullName evidence="4">Pili and flagellar-assembly chaperone, PapD N-terminal domain</fullName>
    </recommendedName>
</protein>
<dbReference type="STRING" id="180163.SAMN02745174_01384"/>
<proteinExistence type="predicted"/>
<evidence type="ECO:0000313" key="3">
    <source>
        <dbReference type="Proteomes" id="UP000191153"/>
    </source>
</evidence>
<dbReference type="RefSeq" id="WP_078693878.1">
    <property type="nucleotide sequence ID" value="NZ_FUWX01000009.1"/>
</dbReference>
<accession>A0A1T4MYM5</accession>
<organism evidence="2 3">
    <name type="scientific">Cetobacterium ceti</name>
    <dbReference type="NCBI Taxonomy" id="180163"/>
    <lineage>
        <taxon>Bacteria</taxon>
        <taxon>Fusobacteriati</taxon>
        <taxon>Fusobacteriota</taxon>
        <taxon>Fusobacteriia</taxon>
        <taxon>Fusobacteriales</taxon>
        <taxon>Fusobacteriaceae</taxon>
        <taxon>Cetobacterium</taxon>
    </lineage>
</organism>
<keyword evidence="1" id="KW-0732">Signal</keyword>
<dbReference type="EMBL" id="FUWX01000009">
    <property type="protein sequence ID" value="SJZ72113.1"/>
    <property type="molecule type" value="Genomic_DNA"/>
</dbReference>
<dbReference type="AlphaFoldDB" id="A0A1T4MYM5"/>
<evidence type="ECO:0000256" key="1">
    <source>
        <dbReference type="SAM" id="SignalP"/>
    </source>
</evidence>
<evidence type="ECO:0000313" key="2">
    <source>
        <dbReference type="EMBL" id="SJZ72113.1"/>
    </source>
</evidence>
<sequence>MKKLLLFIFTLCLYSFSFSFHISPDGFGKRIDGDGGFQEYTFENKTGKTIRYRFAILPGRNPEKSMDKWIEFEPKFMTIKNGESKKLKLYAKSPPEAKIGDYSFYLAVNSVTIPGILEGKEGEVTTGSTVGINMHIEMLGWVGDLPAKLKLEKYNFYEKDEKVYFKGFVNNHTEKRFVRYMIEVIGNHGERATLYGGVLPSKHTKSFDVHLPQFKKKSDIWKIEVRETLDRNLLQTLKL</sequence>
<reference evidence="2 3" key="1">
    <citation type="submission" date="2017-02" db="EMBL/GenBank/DDBJ databases">
        <authorList>
            <person name="Peterson S.W."/>
        </authorList>
    </citation>
    <scope>NUCLEOTIDE SEQUENCE [LARGE SCALE GENOMIC DNA]</scope>
    <source>
        <strain evidence="2 3">ATCC 700028</strain>
    </source>
</reference>
<evidence type="ECO:0008006" key="4">
    <source>
        <dbReference type="Google" id="ProtNLM"/>
    </source>
</evidence>
<gene>
    <name evidence="2" type="ORF">SAMN02745174_01384</name>
</gene>
<feature type="signal peptide" evidence="1">
    <location>
        <begin position="1"/>
        <end position="22"/>
    </location>
</feature>
<dbReference type="Proteomes" id="UP000191153">
    <property type="component" value="Unassembled WGS sequence"/>
</dbReference>
<dbReference type="OrthoDB" id="88728at2"/>
<feature type="chain" id="PRO_5013386759" description="Pili and flagellar-assembly chaperone, PapD N-terminal domain" evidence="1">
    <location>
        <begin position="23"/>
        <end position="239"/>
    </location>
</feature>
<name>A0A1T4MYM5_9FUSO</name>
<keyword evidence="3" id="KW-1185">Reference proteome</keyword>